<dbReference type="PATRIC" id="fig|1434111.4.peg.514"/>
<organism evidence="1 2">
    <name type="scientific">Methanosarcina lacustris Z-7289</name>
    <dbReference type="NCBI Taxonomy" id="1434111"/>
    <lineage>
        <taxon>Archaea</taxon>
        <taxon>Methanobacteriati</taxon>
        <taxon>Methanobacteriota</taxon>
        <taxon>Stenosarchaea group</taxon>
        <taxon>Methanomicrobia</taxon>
        <taxon>Methanosarcinales</taxon>
        <taxon>Methanosarcinaceae</taxon>
        <taxon>Methanosarcina</taxon>
    </lineage>
</organism>
<accession>A0A0E3S3K0</accession>
<evidence type="ECO:0000313" key="1">
    <source>
        <dbReference type="EMBL" id="AKB73667.1"/>
    </source>
</evidence>
<evidence type="ECO:0000313" key="2">
    <source>
        <dbReference type="Proteomes" id="UP000033072"/>
    </source>
</evidence>
<dbReference type="Proteomes" id="UP000033072">
    <property type="component" value="Chromosome"/>
</dbReference>
<dbReference type="AlphaFoldDB" id="A0A0E3S3K0"/>
<protein>
    <submittedName>
        <fullName evidence="1">Mobile element protein</fullName>
    </submittedName>
</protein>
<sequence length="37" mass="4336">MRLHNPLKILNAEELARILSHDHDMRERARASRLKGS</sequence>
<proteinExistence type="predicted"/>
<dbReference type="EMBL" id="CP009515">
    <property type="protein sequence ID" value="AKB73667.1"/>
    <property type="molecule type" value="Genomic_DNA"/>
</dbReference>
<keyword evidence="2" id="KW-1185">Reference proteome</keyword>
<gene>
    <name evidence="1" type="ORF">MSLAZ_0406</name>
</gene>
<name>A0A0E3S3K0_9EURY</name>
<dbReference type="KEGG" id="mls:MSLAZ_0406"/>
<dbReference type="HOGENOM" id="CLU_207585_0_0_2"/>
<reference evidence="1 2" key="1">
    <citation type="submission" date="2014-07" db="EMBL/GenBank/DDBJ databases">
        <title>Methanogenic archaea and the global carbon cycle.</title>
        <authorList>
            <person name="Henriksen J.R."/>
            <person name="Luke J."/>
            <person name="Reinhart S."/>
            <person name="Benedict M.N."/>
            <person name="Youngblut N.D."/>
            <person name="Metcalf M.E."/>
            <person name="Whitaker R.J."/>
            <person name="Metcalf W.W."/>
        </authorList>
    </citation>
    <scope>NUCLEOTIDE SEQUENCE [LARGE SCALE GENOMIC DNA]</scope>
    <source>
        <strain evidence="1 2">Z-7289</strain>
    </source>
</reference>